<dbReference type="EMBL" id="JACDXP010000003">
    <property type="protein sequence ID" value="KAF6527414.1"/>
    <property type="molecule type" value="Genomic_DNA"/>
</dbReference>
<keyword evidence="4" id="KW-0805">Transcription regulation</keyword>
<dbReference type="InterPro" id="IPR044149">
    <property type="entry name" value="Nitrilases_CHs"/>
</dbReference>
<dbReference type="InterPro" id="IPR000132">
    <property type="entry name" value="Nitrilase/CN_hydratase_CS"/>
</dbReference>
<keyword evidence="7" id="KW-0539">Nucleus</keyword>
<dbReference type="SMART" id="SM00906">
    <property type="entry name" value="Fungal_trans"/>
    <property type="match status" value="1"/>
</dbReference>
<dbReference type="GO" id="GO:0003677">
    <property type="term" value="F:DNA binding"/>
    <property type="evidence" value="ECO:0007669"/>
    <property type="project" value="UniProtKB-KW"/>
</dbReference>
<reference evidence="11" key="1">
    <citation type="journal article" date="2020" name="bioRxiv">
        <title>A chromosome-scale genome assembly for the Fusarium oxysporum strain Fo5176 to establish a model Arabidopsis-fungal pathosystem.</title>
        <authorList>
            <person name="Fokkens L."/>
            <person name="Guo L."/>
            <person name="Dora S."/>
            <person name="Wang B."/>
            <person name="Ye K."/>
            <person name="Sanchez-Rodriguez C."/>
            <person name="Croll D."/>
        </authorList>
    </citation>
    <scope>NUCLEOTIDE SEQUENCE [LARGE SCALE GENOMIC DNA]</scope>
    <source>
        <strain evidence="11">Fo5176</strain>
    </source>
</reference>
<evidence type="ECO:0000256" key="5">
    <source>
        <dbReference type="ARBA" id="ARBA00023125"/>
    </source>
</evidence>
<evidence type="ECO:0000313" key="11">
    <source>
        <dbReference type="EMBL" id="KAF6527414.1"/>
    </source>
</evidence>
<accession>A0A8H6GZ72</accession>
<dbReference type="AlphaFoldDB" id="A0A8H6GZ72"/>
<dbReference type="Proteomes" id="UP000593570">
    <property type="component" value="Unassembled WGS sequence"/>
</dbReference>
<evidence type="ECO:0000256" key="1">
    <source>
        <dbReference type="ARBA" id="ARBA00008129"/>
    </source>
</evidence>
<sequence length="964" mass="107196">MGPPLLVTLICGDEAYLKVALVDMKTYWVMLNQDCCLALEGLSEALQRPPSKRYVEALQERIRTLEAQLERFQSDAGPQDRGPLNATEESHSNSEGDSIPDDSSYRSPIRDISDRLGALNIGEDGQIHYFGSRSNFSLLKNSPVASSTVSSRELQKQAADTLDQLNLRVEVSDELRNHLLDLFWSWQNTWQYLVVKELFLEDLYITHSGRYASPLLLSAVLALAARYSDRVELRSDPLDQNTAGNPLAEQAKMILFYESQAPKVTTVQATALLGLREIATDKEALGWMYCGMAARMAFNLGLHLDRSHWVDTGHITKDEAEVGTIVWWGCYVLDKLFNIGLGRPSTIQEHEISAKLPSMEHNAEYESWHSESPIGEPIVFPRSHQVSNVRATVQLFRVTSSALDEIPVSQHVKSRIMELVTKTHVDIIEFQINLPSCLRLSPSPLAPTLPHVYLLHLQIHVAIILLHRPFVGVQRRTLDPGSFHPSTGSSHLKECSQSSHSISNIFKLYSKHYTLRRIPISAIHCAFTASIILLLETTSTDAKDRERAIASLKVLAEALTDMSTAWAWSQRALFAIRQLARECTITTDNPLPITSTTLTKMSIRQWKAAICQAEPCWFDKVAGIKKTIRLISEASQNGASLIAFSEVWLPGYPNFLWSGTYRENMPLVQKYMQNSMSAYGDEMLEIRQATAAADIYVCFGFGERVGASLYLAQVLIGPDGNILLHRRKTKPTHVERTIFGDSTGDSLTTVVDTPLGKIGMLNCWEHLQPLLKYHTYCQGEQVHIAAWPFNAKWTESAVEPYSVFSEANEVTASRMYALEGAVYVLVTNQPLSAEGAKLNSEGQGNADKDGFMLAGGGGAAAVFGPDGRQLTEPTDPLFDGLIYCDIDLDKIDYAKTLTDCVGHYSRPDLLRLVVDDKPKNYVVRVSDGPTNTPYHTGTSGETLLSAHEKLDELLAKKAKKEAIS</sequence>
<dbReference type="Pfam" id="PF00795">
    <property type="entry name" value="CN_hydrolase"/>
    <property type="match status" value="1"/>
</dbReference>
<dbReference type="GO" id="GO:0016836">
    <property type="term" value="F:hydro-lyase activity"/>
    <property type="evidence" value="ECO:0007669"/>
    <property type="project" value="UniProtKB-ARBA"/>
</dbReference>
<dbReference type="Pfam" id="PF04082">
    <property type="entry name" value="Fungal_trans"/>
    <property type="match status" value="1"/>
</dbReference>
<keyword evidence="5" id="KW-0238">DNA-binding</keyword>
<dbReference type="GO" id="GO:0008270">
    <property type="term" value="F:zinc ion binding"/>
    <property type="evidence" value="ECO:0007669"/>
    <property type="project" value="InterPro"/>
</dbReference>
<dbReference type="GO" id="GO:0000257">
    <property type="term" value="F:nitrilase activity"/>
    <property type="evidence" value="ECO:0007669"/>
    <property type="project" value="UniProtKB-ARBA"/>
</dbReference>
<dbReference type="PROSITE" id="PS50263">
    <property type="entry name" value="CN_HYDROLASE"/>
    <property type="match status" value="1"/>
</dbReference>
<evidence type="ECO:0000256" key="4">
    <source>
        <dbReference type="ARBA" id="ARBA00023015"/>
    </source>
</evidence>
<protein>
    <recommendedName>
        <fullName evidence="10">CN hydrolase domain-containing protein</fullName>
    </recommendedName>
</protein>
<comment type="caution">
    <text evidence="11">The sequence shown here is derived from an EMBL/GenBank/DDBJ whole genome shotgun (WGS) entry which is preliminary data.</text>
</comment>
<evidence type="ECO:0000313" key="12">
    <source>
        <dbReference type="Proteomes" id="UP000593570"/>
    </source>
</evidence>
<dbReference type="InterPro" id="IPR003010">
    <property type="entry name" value="C-N_Hydrolase"/>
</dbReference>
<dbReference type="InterPro" id="IPR036526">
    <property type="entry name" value="C-N_Hydrolase_sf"/>
</dbReference>
<evidence type="ECO:0000256" key="3">
    <source>
        <dbReference type="ARBA" id="ARBA00022833"/>
    </source>
</evidence>
<dbReference type="SUPFAM" id="SSF56317">
    <property type="entry name" value="Carbon-nitrogen hydrolase"/>
    <property type="match status" value="1"/>
</dbReference>
<evidence type="ECO:0000256" key="2">
    <source>
        <dbReference type="ARBA" id="ARBA00022723"/>
    </source>
</evidence>
<feature type="domain" description="CN hydrolase" evidence="10">
    <location>
        <begin position="606"/>
        <end position="888"/>
    </location>
</feature>
<evidence type="ECO:0000256" key="9">
    <source>
        <dbReference type="SAM" id="MobiDB-lite"/>
    </source>
</evidence>
<evidence type="ECO:0000256" key="7">
    <source>
        <dbReference type="ARBA" id="ARBA00023242"/>
    </source>
</evidence>
<dbReference type="PROSITE" id="PS00920">
    <property type="entry name" value="NITRIL_CHT_1"/>
    <property type="match status" value="1"/>
</dbReference>
<dbReference type="CDD" id="cd12148">
    <property type="entry name" value="fungal_TF_MHR"/>
    <property type="match status" value="1"/>
</dbReference>
<dbReference type="PANTHER" id="PTHR31313">
    <property type="entry name" value="TY1 ENHANCER ACTIVATOR"/>
    <property type="match status" value="1"/>
</dbReference>
<feature type="region of interest" description="Disordered" evidence="9">
    <location>
        <begin position="71"/>
        <end position="106"/>
    </location>
</feature>
<gene>
    <name evidence="11" type="ORF">HZS61_010458</name>
</gene>
<comment type="similarity">
    <text evidence="1">Belongs to the carbon-nitrogen hydrolase superfamily. Nitrilase family.</text>
</comment>
<feature type="active site" description="Proton acceptor" evidence="8">
    <location>
        <position position="646"/>
    </location>
</feature>
<proteinExistence type="inferred from homology"/>
<evidence type="ECO:0000256" key="6">
    <source>
        <dbReference type="ARBA" id="ARBA00023163"/>
    </source>
</evidence>
<keyword evidence="2" id="KW-0479">Metal-binding</keyword>
<dbReference type="InterPro" id="IPR007219">
    <property type="entry name" value="XnlR_reg_dom"/>
</dbReference>
<name>A0A8H6GZ72_FUSOX</name>
<dbReference type="GO" id="GO:0006351">
    <property type="term" value="P:DNA-templated transcription"/>
    <property type="evidence" value="ECO:0007669"/>
    <property type="project" value="InterPro"/>
</dbReference>
<evidence type="ECO:0000256" key="8">
    <source>
        <dbReference type="PROSITE-ProRule" id="PRU10139"/>
    </source>
</evidence>
<dbReference type="Gene3D" id="3.60.110.10">
    <property type="entry name" value="Carbon-nitrogen hydrolase"/>
    <property type="match status" value="1"/>
</dbReference>
<keyword evidence="3" id="KW-0862">Zinc</keyword>
<dbReference type="PANTHER" id="PTHR31313:SF83">
    <property type="entry name" value="ZN(II)2CYS6 TRANSCRIPTION FACTOR (EUROFUNG)"/>
    <property type="match status" value="1"/>
</dbReference>
<evidence type="ECO:0000259" key="10">
    <source>
        <dbReference type="PROSITE" id="PS50263"/>
    </source>
</evidence>
<keyword evidence="6" id="KW-0804">Transcription</keyword>
<organism evidence="11 12">
    <name type="scientific">Fusarium oxysporum f. sp. conglutinans</name>
    <dbReference type="NCBI Taxonomy" id="100902"/>
    <lineage>
        <taxon>Eukaryota</taxon>
        <taxon>Fungi</taxon>
        <taxon>Dikarya</taxon>
        <taxon>Ascomycota</taxon>
        <taxon>Pezizomycotina</taxon>
        <taxon>Sordariomycetes</taxon>
        <taxon>Hypocreomycetidae</taxon>
        <taxon>Hypocreales</taxon>
        <taxon>Nectriaceae</taxon>
        <taxon>Fusarium</taxon>
        <taxon>Fusarium oxysporum species complex</taxon>
    </lineage>
</organism>
<dbReference type="InterPro" id="IPR051615">
    <property type="entry name" value="Transcr_Regulatory_Elem"/>
</dbReference>
<dbReference type="CDD" id="cd07564">
    <property type="entry name" value="nitrilases_CHs"/>
    <property type="match status" value="1"/>
</dbReference>